<gene>
    <name evidence="2" type="ORF">F511_28637</name>
</gene>
<organism evidence="2 3">
    <name type="scientific">Dorcoceras hygrometricum</name>
    <dbReference type="NCBI Taxonomy" id="472368"/>
    <lineage>
        <taxon>Eukaryota</taxon>
        <taxon>Viridiplantae</taxon>
        <taxon>Streptophyta</taxon>
        <taxon>Embryophyta</taxon>
        <taxon>Tracheophyta</taxon>
        <taxon>Spermatophyta</taxon>
        <taxon>Magnoliopsida</taxon>
        <taxon>eudicotyledons</taxon>
        <taxon>Gunneridae</taxon>
        <taxon>Pentapetalae</taxon>
        <taxon>asterids</taxon>
        <taxon>lamiids</taxon>
        <taxon>Lamiales</taxon>
        <taxon>Gesneriaceae</taxon>
        <taxon>Didymocarpoideae</taxon>
        <taxon>Trichosporeae</taxon>
        <taxon>Loxocarpinae</taxon>
        <taxon>Dorcoceras</taxon>
    </lineage>
</organism>
<feature type="compositionally biased region" description="Polar residues" evidence="1">
    <location>
        <begin position="268"/>
        <end position="281"/>
    </location>
</feature>
<dbReference type="Pfam" id="PF04402">
    <property type="entry name" value="SIMPL"/>
    <property type="match status" value="1"/>
</dbReference>
<feature type="region of interest" description="Disordered" evidence="1">
    <location>
        <begin position="259"/>
        <end position="335"/>
    </location>
</feature>
<dbReference type="PANTHER" id="PTHR34387:SF2">
    <property type="entry name" value="SLR1258 PROTEIN"/>
    <property type="match status" value="1"/>
</dbReference>
<dbReference type="Proteomes" id="UP000250235">
    <property type="component" value="Unassembled WGS sequence"/>
</dbReference>
<protein>
    <recommendedName>
        <fullName evidence="4">SIMPL domain-containing protein</fullName>
    </recommendedName>
</protein>
<evidence type="ECO:0008006" key="4">
    <source>
        <dbReference type="Google" id="ProtNLM"/>
    </source>
</evidence>
<feature type="region of interest" description="Disordered" evidence="1">
    <location>
        <begin position="46"/>
        <end position="72"/>
    </location>
</feature>
<evidence type="ECO:0000313" key="3">
    <source>
        <dbReference type="Proteomes" id="UP000250235"/>
    </source>
</evidence>
<dbReference type="GO" id="GO:0006974">
    <property type="term" value="P:DNA damage response"/>
    <property type="evidence" value="ECO:0007669"/>
    <property type="project" value="TreeGrafter"/>
</dbReference>
<name>A0A2Z7A8F0_9LAMI</name>
<reference evidence="2 3" key="1">
    <citation type="journal article" date="2015" name="Proc. Natl. Acad. Sci. U.S.A.">
        <title>The resurrection genome of Boea hygrometrica: A blueprint for survival of dehydration.</title>
        <authorList>
            <person name="Xiao L."/>
            <person name="Yang G."/>
            <person name="Zhang L."/>
            <person name="Yang X."/>
            <person name="Zhao S."/>
            <person name="Ji Z."/>
            <person name="Zhou Q."/>
            <person name="Hu M."/>
            <person name="Wang Y."/>
            <person name="Chen M."/>
            <person name="Xu Y."/>
            <person name="Jin H."/>
            <person name="Xiao X."/>
            <person name="Hu G."/>
            <person name="Bao F."/>
            <person name="Hu Y."/>
            <person name="Wan P."/>
            <person name="Li L."/>
            <person name="Deng X."/>
            <person name="Kuang T."/>
            <person name="Xiang C."/>
            <person name="Zhu J.K."/>
            <person name="Oliver M.J."/>
            <person name="He Y."/>
        </authorList>
    </citation>
    <scope>NUCLEOTIDE SEQUENCE [LARGE SCALE GENOMIC DNA]</scope>
    <source>
        <strain evidence="3">cv. XS01</strain>
    </source>
</reference>
<dbReference type="PANTHER" id="PTHR34387">
    <property type="entry name" value="SLR1258 PROTEIN"/>
    <property type="match status" value="1"/>
</dbReference>
<dbReference type="InterPro" id="IPR052022">
    <property type="entry name" value="26kDa_periplasmic_antigen"/>
</dbReference>
<feature type="compositionally biased region" description="Basic and acidic residues" evidence="1">
    <location>
        <begin position="61"/>
        <end position="72"/>
    </location>
</feature>
<evidence type="ECO:0000313" key="2">
    <source>
        <dbReference type="EMBL" id="KZV15230.1"/>
    </source>
</evidence>
<accession>A0A2Z7A8F0</accession>
<dbReference type="EMBL" id="KV020110">
    <property type="protein sequence ID" value="KZV15230.1"/>
    <property type="molecule type" value="Genomic_DNA"/>
</dbReference>
<dbReference type="AlphaFoldDB" id="A0A2Z7A8F0"/>
<keyword evidence="3" id="KW-1185">Reference proteome</keyword>
<dbReference type="InterPro" id="IPR007497">
    <property type="entry name" value="SIMPL/DUF541"/>
</dbReference>
<evidence type="ECO:0000256" key="1">
    <source>
        <dbReference type="SAM" id="MobiDB-lite"/>
    </source>
</evidence>
<proteinExistence type="predicted"/>
<sequence length="593" mass="63879">MVATARQPQHLSLSGPGLFARIPASSLGRGRTSTSSFFLGLRANSSRRELRRNRKQAPRPPSERASHENRVDRRCSMCRSVQPHAQLRETAQAIRAGQQGAAAAGAAQPAGVQHRVGKRDTQWAAHVQAALGPVDAATAAQVQQASGGLRLPARLQQCRERGRLQPQAVAGGLQPAALQPRRAQRHAQFAGEMAIAGARAAQGGIAARRTRRLRRARQRHRLQPRRHLVIGEAVIAVAALLLHREQAAIEQALEMRAGGSRTHAGQPRQFTGRTGAAVQQRQQHRRPRGFRQQGAEPGQLAMIGKLGAAHGRESSHRPPWMLRRRPKHPPPPRPRPAIACARRNDRIAAHPPMETAMKWIVSALLLALGLAAGGWCIGHGFEAGRNARVVSVKGLAERDVKADLALWQLRFVRAGDQLVDAQAAIQKDDAAVTAFLAGHGLGAGSIAFRDLEVTDRAAQAYGDGKYPSRYIVTRTVMVRSADVDKVAAAYQASSALVDAGVVLGGDGPGNGGPIYLFDGINTLKPAMIAAATRNARAAAEQFARDSGSRLGGIQRANQGVFEILPRDKAPMLQQDRQINKTVRVVATLEYRLQ</sequence>